<proteinExistence type="predicted"/>
<protein>
    <recommendedName>
        <fullName evidence="1">Tail specific protease domain-containing protein</fullName>
    </recommendedName>
</protein>
<gene>
    <name evidence="2" type="ORF">BGZ80_004169</name>
</gene>
<reference evidence="2" key="1">
    <citation type="journal article" date="2020" name="Fungal Divers.">
        <title>Resolving the Mortierellaceae phylogeny through synthesis of multi-gene phylogenetics and phylogenomics.</title>
        <authorList>
            <person name="Vandepol N."/>
            <person name="Liber J."/>
            <person name="Desiro A."/>
            <person name="Na H."/>
            <person name="Kennedy M."/>
            <person name="Barry K."/>
            <person name="Grigoriev I.V."/>
            <person name="Miller A.N."/>
            <person name="O'Donnell K."/>
            <person name="Stajich J.E."/>
            <person name="Bonito G."/>
        </authorList>
    </citation>
    <scope>NUCLEOTIDE SEQUENCE</scope>
    <source>
        <strain evidence="2">NRRL 2769</strain>
    </source>
</reference>
<dbReference type="Gene3D" id="3.90.226.10">
    <property type="entry name" value="2-enoyl-CoA Hydratase, Chain A, domain 1"/>
    <property type="match status" value="1"/>
</dbReference>
<evidence type="ECO:0000313" key="3">
    <source>
        <dbReference type="Proteomes" id="UP000703661"/>
    </source>
</evidence>
<dbReference type="GO" id="GO:0008236">
    <property type="term" value="F:serine-type peptidase activity"/>
    <property type="evidence" value="ECO:0007669"/>
    <property type="project" value="InterPro"/>
</dbReference>
<dbReference type="AlphaFoldDB" id="A0A9P6MMU8"/>
<dbReference type="Pfam" id="PF03572">
    <property type="entry name" value="Peptidase_S41"/>
    <property type="match status" value="1"/>
</dbReference>
<dbReference type="InterPro" id="IPR052766">
    <property type="entry name" value="S41A_metabolite_peptidase"/>
</dbReference>
<feature type="domain" description="Tail specific protease" evidence="1">
    <location>
        <begin position="177"/>
        <end position="288"/>
    </location>
</feature>
<keyword evidence="3" id="KW-1185">Reference proteome</keyword>
<dbReference type="EMBL" id="JAAAID010002152">
    <property type="protein sequence ID" value="KAG0007843.1"/>
    <property type="molecule type" value="Genomic_DNA"/>
</dbReference>
<comment type="caution">
    <text evidence="2">The sequence shown here is derived from an EMBL/GenBank/DDBJ whole genome shotgun (WGS) entry which is preliminary data.</text>
</comment>
<dbReference type="InterPro" id="IPR005151">
    <property type="entry name" value="Tail-specific_protease"/>
</dbReference>
<name>A0A9P6MMU8_9FUNG</name>
<dbReference type="InterPro" id="IPR029045">
    <property type="entry name" value="ClpP/crotonase-like_dom_sf"/>
</dbReference>
<organism evidence="2 3">
    <name type="scientific">Entomortierella chlamydospora</name>
    <dbReference type="NCBI Taxonomy" id="101097"/>
    <lineage>
        <taxon>Eukaryota</taxon>
        <taxon>Fungi</taxon>
        <taxon>Fungi incertae sedis</taxon>
        <taxon>Mucoromycota</taxon>
        <taxon>Mortierellomycotina</taxon>
        <taxon>Mortierellomycetes</taxon>
        <taxon>Mortierellales</taxon>
        <taxon>Mortierellaceae</taxon>
        <taxon>Entomortierella</taxon>
    </lineage>
</organism>
<dbReference type="SUPFAM" id="SSF52096">
    <property type="entry name" value="ClpP/crotonase"/>
    <property type="match status" value="1"/>
</dbReference>
<evidence type="ECO:0000259" key="1">
    <source>
        <dbReference type="Pfam" id="PF03572"/>
    </source>
</evidence>
<dbReference type="PANTHER" id="PTHR37049">
    <property type="entry name" value="PEPTIDASE S41 FAMILY PROTEIN"/>
    <property type="match status" value="1"/>
</dbReference>
<dbReference type="GO" id="GO:0006508">
    <property type="term" value="P:proteolysis"/>
    <property type="evidence" value="ECO:0007669"/>
    <property type="project" value="InterPro"/>
</dbReference>
<dbReference type="Proteomes" id="UP000703661">
    <property type="component" value="Unassembled WGS sequence"/>
</dbReference>
<accession>A0A9P6MMU8</accession>
<sequence>SIRVLADFSGKKLQDCEVISIDGTDAFTHIQAWADRNTGYSKDAGVRFNYALVSRPGNGQVFSYQAPWTVVPAEKLPAFTDKASYVSIVCLAPSPHQSGNGQTALGLRPNPRNQVPLIEIEPRTLYKRKIHLENYVEKQNQLRKRGQSASSVKDLPNAYFVDGNVTAVYQLKSKSSVGILTLPTMETDISTEIPTIQNRLALLAQRDVTNIIIDTYGNGGGYVDFASYIFDIFFPTKDKKTSTHLSRFKVTPASTALAAADLIDKNATTYFDPSTLDDKTTGQPITYNPFLTPVEMTINGHTAAYTDEYYLDYNVSAIDQSSVYPWSGDASKITILTDGQCGSACGMMGDLLVRHGVKAVAVGGYSKKDLSMFSFPGAAVIKLDDIVEAFETLSVPPTLELLPYNNYVQVGIQEIYSEGDETPLEYTPSRYAAAYRLDYTNATATHHDQLWDAAAQTVWGI</sequence>
<evidence type="ECO:0000313" key="2">
    <source>
        <dbReference type="EMBL" id="KAG0007843.1"/>
    </source>
</evidence>
<dbReference type="PANTHER" id="PTHR37049:SF4">
    <property type="entry name" value="RHODANESE DOMAIN-CONTAINING PROTEIN"/>
    <property type="match status" value="1"/>
</dbReference>
<feature type="non-terminal residue" evidence="2">
    <location>
        <position position="461"/>
    </location>
</feature>